<gene>
    <name evidence="2" type="ORF">FRX31_003195</name>
</gene>
<dbReference type="Gene3D" id="3.90.1320.10">
    <property type="entry name" value="Outer-capsid protein sigma 3, large lobe"/>
    <property type="match status" value="1"/>
</dbReference>
<accession>A0A7J6XE44</accession>
<evidence type="ECO:0000313" key="3">
    <source>
        <dbReference type="Proteomes" id="UP000554482"/>
    </source>
</evidence>
<feature type="non-terminal residue" evidence="2">
    <location>
        <position position="1"/>
    </location>
</feature>
<keyword evidence="3" id="KW-1185">Reference proteome</keyword>
<dbReference type="InterPro" id="IPR025521">
    <property type="entry name" value="Neprosin_propep"/>
</dbReference>
<dbReference type="InterPro" id="IPR053168">
    <property type="entry name" value="Glutamic_endopeptidase"/>
</dbReference>
<sequence>HCQVQGVSILTDEEDLEMERSLNMLNKPPKKTIKTKEGGTIDCIDMYKQPSLDHPLLKDHKIRMRPTSLPKNSMEGISHLSERKFTMSRPMSISCPEGTVPIPRTKREDLIRAKSFSQSFPRNMHPLTGITPGKHLAIIRSVPDPKITYKGIQADLNVLNPTIQANQRSFGQFWIENGSPSVRNSLQFGWMVAPDLYGNNSTYVFMYWSAMHGKNMEGCFNYLCKGFVQTSKSYCVGVPLKASTYGSKTQLETNHMIFQDRVTGDWWLRNTFVNANIGYWPKALLPELAEGASQVVWGGHAVGQPNKASPPMGNGLFPDGNYRHGSYVRQIKIIDKSNIILDPWGPYYKLESFIDNTHCYNLKDFGYNGEQLGFSFYFGGPGGVDCGI</sequence>
<reference evidence="2 3" key="1">
    <citation type="submission" date="2020-06" db="EMBL/GenBank/DDBJ databases">
        <title>Transcriptomic and genomic resources for Thalictrum thalictroides and T. hernandezii: Facilitating candidate gene discovery in an emerging model plant lineage.</title>
        <authorList>
            <person name="Arias T."/>
            <person name="Riano-Pachon D.M."/>
            <person name="Di Stilio V.S."/>
        </authorList>
    </citation>
    <scope>NUCLEOTIDE SEQUENCE [LARGE SCALE GENOMIC DNA]</scope>
    <source>
        <strain evidence="3">cv. WT478/WT964</strain>
        <tissue evidence="2">Leaves</tissue>
    </source>
</reference>
<evidence type="ECO:0000259" key="1">
    <source>
        <dbReference type="PROSITE" id="PS52045"/>
    </source>
</evidence>
<evidence type="ECO:0000313" key="2">
    <source>
        <dbReference type="EMBL" id="KAF5207218.1"/>
    </source>
</evidence>
<dbReference type="Pfam" id="PF03080">
    <property type="entry name" value="Neprosin"/>
    <property type="match status" value="1"/>
</dbReference>
<dbReference type="InterPro" id="IPR004314">
    <property type="entry name" value="Neprosin"/>
</dbReference>
<dbReference type="PANTHER" id="PTHR31589">
    <property type="entry name" value="PROTEIN, PUTATIVE (DUF239)-RELATED-RELATED"/>
    <property type="match status" value="1"/>
</dbReference>
<feature type="domain" description="Neprosin PEP catalytic" evidence="1">
    <location>
        <begin position="129"/>
        <end position="387"/>
    </location>
</feature>
<dbReference type="PANTHER" id="PTHR31589:SF110">
    <property type="entry name" value="PROTEIN, PUTATIVE (DUF239)-RELATED"/>
    <property type="match status" value="1"/>
</dbReference>
<dbReference type="PROSITE" id="PS52045">
    <property type="entry name" value="NEPROSIN_PEP_CD"/>
    <property type="match status" value="1"/>
</dbReference>
<dbReference type="AlphaFoldDB" id="A0A7J6XE44"/>
<dbReference type="EMBL" id="JABWDY010001706">
    <property type="protein sequence ID" value="KAF5207218.1"/>
    <property type="molecule type" value="Genomic_DNA"/>
</dbReference>
<dbReference type="OrthoDB" id="1858978at2759"/>
<comment type="caution">
    <text evidence="2">The sequence shown here is derived from an EMBL/GenBank/DDBJ whole genome shotgun (WGS) entry which is preliminary data.</text>
</comment>
<organism evidence="2 3">
    <name type="scientific">Thalictrum thalictroides</name>
    <name type="common">Rue-anemone</name>
    <name type="synonym">Anemone thalictroides</name>
    <dbReference type="NCBI Taxonomy" id="46969"/>
    <lineage>
        <taxon>Eukaryota</taxon>
        <taxon>Viridiplantae</taxon>
        <taxon>Streptophyta</taxon>
        <taxon>Embryophyta</taxon>
        <taxon>Tracheophyta</taxon>
        <taxon>Spermatophyta</taxon>
        <taxon>Magnoliopsida</taxon>
        <taxon>Ranunculales</taxon>
        <taxon>Ranunculaceae</taxon>
        <taxon>Thalictroideae</taxon>
        <taxon>Thalictrum</taxon>
    </lineage>
</organism>
<name>A0A7J6XE44_THATH</name>
<dbReference type="Proteomes" id="UP000554482">
    <property type="component" value="Unassembled WGS sequence"/>
</dbReference>
<protein>
    <submittedName>
        <fullName evidence="2">Nep-interacting protein</fullName>
    </submittedName>
</protein>
<dbReference type="Pfam" id="PF14365">
    <property type="entry name" value="Neprosin_AP"/>
    <property type="match status" value="1"/>
</dbReference>
<proteinExistence type="predicted"/>